<dbReference type="PANTHER" id="PTHR11562:SF17">
    <property type="entry name" value="RE54080P-RELATED"/>
    <property type="match status" value="1"/>
</dbReference>
<dbReference type="InterPro" id="IPR058533">
    <property type="entry name" value="Cation_efflux_TM"/>
</dbReference>
<dbReference type="EMBL" id="FUWR01000010">
    <property type="protein sequence ID" value="SJZ93099.1"/>
    <property type="molecule type" value="Genomic_DNA"/>
</dbReference>
<dbReference type="InterPro" id="IPR027470">
    <property type="entry name" value="Cation_efflux_CTD"/>
</dbReference>
<dbReference type="Pfam" id="PF01545">
    <property type="entry name" value="Cation_efflux"/>
    <property type="match status" value="1"/>
</dbReference>
<accession>A0A1T4PNT5</accession>
<dbReference type="GO" id="GO:0005886">
    <property type="term" value="C:plasma membrane"/>
    <property type="evidence" value="ECO:0007669"/>
    <property type="project" value="TreeGrafter"/>
</dbReference>
<evidence type="ECO:0000256" key="9">
    <source>
        <dbReference type="SAM" id="Phobius"/>
    </source>
</evidence>
<proteinExistence type="inferred from homology"/>
<sequence>MTSLDTRITGKFKIAIALTAVTLVAEVVGGIWTNSLALLSDAAHVFLDLFALVLSLAAVQLAGLPTSERHTFGFHRSEVFASFINGLTVFLMGAGILYEAWGRFAAPQAVKSGPMLLIALIGLVMNLLAAKTLHSHSHDDLNVKSAFLHVVGDAAASVGVIIGGIVMYYTGWYLLDALLSAAIGLLILAGAGRLLRDATHILMEGAPRGLDLAEVAEAIRAVEGVRDLHHLNVWSVCSHITALSVHVEVAAGYEDGRSGLLHEIEHALEHRFHITHTTIQLECSDCNGGPLIKPLQHRQRQEVCCGHDH</sequence>
<dbReference type="InterPro" id="IPR027469">
    <property type="entry name" value="Cation_efflux_TMD_sf"/>
</dbReference>
<keyword evidence="6 9" id="KW-1133">Transmembrane helix</keyword>
<evidence type="ECO:0000313" key="13">
    <source>
        <dbReference type="Proteomes" id="UP000190102"/>
    </source>
</evidence>
<dbReference type="SUPFAM" id="SSF160240">
    <property type="entry name" value="Cation efflux protein cytoplasmic domain-like"/>
    <property type="match status" value="1"/>
</dbReference>
<organism evidence="12 13">
    <name type="scientific">Trichlorobacter thiogenes</name>
    <dbReference type="NCBI Taxonomy" id="115783"/>
    <lineage>
        <taxon>Bacteria</taxon>
        <taxon>Pseudomonadati</taxon>
        <taxon>Thermodesulfobacteriota</taxon>
        <taxon>Desulfuromonadia</taxon>
        <taxon>Geobacterales</taxon>
        <taxon>Geobacteraceae</taxon>
        <taxon>Trichlorobacter</taxon>
    </lineage>
</organism>
<reference evidence="13" key="1">
    <citation type="submission" date="2017-02" db="EMBL/GenBank/DDBJ databases">
        <authorList>
            <person name="Varghese N."/>
            <person name="Submissions S."/>
        </authorList>
    </citation>
    <scope>NUCLEOTIDE SEQUENCE [LARGE SCALE GENOMIC DNA]</scope>
    <source>
        <strain evidence="13">ATCC BAA-34</strain>
    </source>
</reference>
<dbReference type="RefSeq" id="WP_078790340.1">
    <property type="nucleotide sequence ID" value="NZ_FUWR01000010.1"/>
</dbReference>
<evidence type="ECO:0000256" key="1">
    <source>
        <dbReference type="ARBA" id="ARBA00004141"/>
    </source>
</evidence>
<evidence type="ECO:0000259" key="11">
    <source>
        <dbReference type="Pfam" id="PF16916"/>
    </source>
</evidence>
<dbReference type="NCBIfam" id="TIGR01297">
    <property type="entry name" value="CDF"/>
    <property type="match status" value="1"/>
</dbReference>
<evidence type="ECO:0000256" key="8">
    <source>
        <dbReference type="ARBA" id="ARBA00023136"/>
    </source>
</evidence>
<keyword evidence="3" id="KW-0813">Transport</keyword>
<dbReference type="InterPro" id="IPR036837">
    <property type="entry name" value="Cation_efflux_CTD_sf"/>
</dbReference>
<gene>
    <name evidence="12" type="ORF">SAMN02745119_02058</name>
</gene>
<keyword evidence="7" id="KW-0406">Ion transport</keyword>
<comment type="similarity">
    <text evidence="2">Belongs to the cation diffusion facilitator (CDF) transporter (TC 2.A.4) family. SLC30A subfamily.</text>
</comment>
<dbReference type="Proteomes" id="UP000190102">
    <property type="component" value="Unassembled WGS sequence"/>
</dbReference>
<evidence type="ECO:0000256" key="3">
    <source>
        <dbReference type="ARBA" id="ARBA00022448"/>
    </source>
</evidence>
<feature type="domain" description="Cation efflux protein cytoplasmic" evidence="11">
    <location>
        <begin position="207"/>
        <end position="282"/>
    </location>
</feature>
<feature type="domain" description="Cation efflux protein transmembrane" evidence="10">
    <location>
        <begin position="13"/>
        <end position="203"/>
    </location>
</feature>
<dbReference type="Gene3D" id="1.20.1510.10">
    <property type="entry name" value="Cation efflux protein transmembrane domain"/>
    <property type="match status" value="1"/>
</dbReference>
<feature type="transmembrane region" description="Helical" evidence="9">
    <location>
        <begin position="146"/>
        <end position="171"/>
    </location>
</feature>
<name>A0A1T4PNT5_9BACT</name>
<keyword evidence="5" id="KW-0864">Zinc transport</keyword>
<evidence type="ECO:0000256" key="7">
    <source>
        <dbReference type="ARBA" id="ARBA00023065"/>
    </source>
</evidence>
<evidence type="ECO:0000256" key="6">
    <source>
        <dbReference type="ARBA" id="ARBA00022989"/>
    </source>
</evidence>
<feature type="transmembrane region" description="Helical" evidence="9">
    <location>
        <begin position="177"/>
        <end position="195"/>
    </location>
</feature>
<keyword evidence="13" id="KW-1185">Reference proteome</keyword>
<evidence type="ECO:0000256" key="5">
    <source>
        <dbReference type="ARBA" id="ARBA00022906"/>
    </source>
</evidence>
<protein>
    <submittedName>
        <fullName evidence="12">Cobalt-zinc-cadmium efflux system protein</fullName>
    </submittedName>
</protein>
<dbReference type="Pfam" id="PF16916">
    <property type="entry name" value="ZT_dimer"/>
    <property type="match status" value="1"/>
</dbReference>
<evidence type="ECO:0000256" key="2">
    <source>
        <dbReference type="ARBA" id="ARBA00008873"/>
    </source>
</evidence>
<keyword evidence="5" id="KW-0862">Zinc</keyword>
<dbReference type="OrthoDB" id="9809646at2"/>
<dbReference type="STRING" id="115783.SAMN02745119_02058"/>
<evidence type="ECO:0000259" key="10">
    <source>
        <dbReference type="Pfam" id="PF01545"/>
    </source>
</evidence>
<dbReference type="GO" id="GO:0005385">
    <property type="term" value="F:zinc ion transmembrane transporter activity"/>
    <property type="evidence" value="ECO:0007669"/>
    <property type="project" value="TreeGrafter"/>
</dbReference>
<dbReference type="InterPro" id="IPR050681">
    <property type="entry name" value="CDF/SLC30A"/>
</dbReference>
<dbReference type="InterPro" id="IPR002524">
    <property type="entry name" value="Cation_efflux"/>
</dbReference>
<feature type="transmembrane region" description="Helical" evidence="9">
    <location>
        <begin position="12"/>
        <end position="33"/>
    </location>
</feature>
<dbReference type="PANTHER" id="PTHR11562">
    <property type="entry name" value="CATION EFFLUX PROTEIN/ ZINC TRANSPORTER"/>
    <property type="match status" value="1"/>
</dbReference>
<feature type="transmembrane region" description="Helical" evidence="9">
    <location>
        <begin position="45"/>
        <end position="67"/>
    </location>
</feature>
<feature type="transmembrane region" description="Helical" evidence="9">
    <location>
        <begin position="79"/>
        <end position="101"/>
    </location>
</feature>
<dbReference type="SUPFAM" id="SSF161111">
    <property type="entry name" value="Cation efflux protein transmembrane domain-like"/>
    <property type="match status" value="1"/>
</dbReference>
<keyword evidence="4 9" id="KW-0812">Transmembrane</keyword>
<evidence type="ECO:0000313" key="12">
    <source>
        <dbReference type="EMBL" id="SJZ93099.1"/>
    </source>
</evidence>
<comment type="subcellular location">
    <subcellularLocation>
        <location evidence="1">Membrane</location>
        <topology evidence="1">Multi-pass membrane protein</topology>
    </subcellularLocation>
</comment>
<feature type="transmembrane region" description="Helical" evidence="9">
    <location>
        <begin position="113"/>
        <end position="134"/>
    </location>
</feature>
<evidence type="ECO:0000256" key="4">
    <source>
        <dbReference type="ARBA" id="ARBA00022692"/>
    </source>
</evidence>
<dbReference type="AlphaFoldDB" id="A0A1T4PNT5"/>
<keyword evidence="8 9" id="KW-0472">Membrane</keyword>